<keyword evidence="2" id="KW-1185">Reference proteome</keyword>
<evidence type="ECO:0000313" key="2">
    <source>
        <dbReference type="Proteomes" id="UP000515163"/>
    </source>
</evidence>
<accession>A0A6P8HUK9</accession>
<dbReference type="KEGG" id="aten:116296253"/>
<dbReference type="InParanoid" id="A0A6P8HUK9"/>
<dbReference type="Proteomes" id="UP000515163">
    <property type="component" value="Unplaced"/>
</dbReference>
<dbReference type="AlphaFoldDB" id="A0A6P8HUK9"/>
<gene>
    <name evidence="3" type="primary">LOC116296253</name>
</gene>
<proteinExistence type="predicted"/>
<protein>
    <submittedName>
        <fullName evidence="3">U-actitoxin-Aer2b-like</fullName>
    </submittedName>
</protein>
<name>A0A6P8HUK9_ACTTE</name>
<dbReference type="GeneID" id="116296253"/>
<feature type="signal peptide" evidence="1">
    <location>
        <begin position="1"/>
        <end position="22"/>
    </location>
</feature>
<feature type="chain" id="PRO_5028350266" evidence="1">
    <location>
        <begin position="23"/>
        <end position="90"/>
    </location>
</feature>
<organism evidence="2 3">
    <name type="scientific">Actinia tenebrosa</name>
    <name type="common">Australian red waratah sea anemone</name>
    <dbReference type="NCBI Taxonomy" id="6105"/>
    <lineage>
        <taxon>Eukaryota</taxon>
        <taxon>Metazoa</taxon>
        <taxon>Cnidaria</taxon>
        <taxon>Anthozoa</taxon>
        <taxon>Hexacorallia</taxon>
        <taxon>Actiniaria</taxon>
        <taxon>Actiniidae</taxon>
        <taxon>Actinia</taxon>
    </lineage>
</organism>
<evidence type="ECO:0000313" key="3">
    <source>
        <dbReference type="RefSeq" id="XP_031560109.1"/>
    </source>
</evidence>
<reference evidence="3" key="1">
    <citation type="submission" date="2025-08" db="UniProtKB">
        <authorList>
            <consortium name="RefSeq"/>
        </authorList>
    </citation>
    <scope>IDENTIFICATION</scope>
    <source>
        <tissue evidence="3">Tentacle</tissue>
    </source>
</reference>
<keyword evidence="1" id="KW-0732">Signal</keyword>
<dbReference type="RefSeq" id="XP_031560109.1">
    <property type="nucleotide sequence ID" value="XM_031704249.1"/>
</dbReference>
<sequence length="90" mass="10086">MAGKIAIILVIFLAFAHHLAYGKSHFEKRGGTCRRITKCCGTEKEVCQNGVFSKWCCPLNWYLDCGFLGMGTCYCKYLNGKKEHGSKPNC</sequence>
<evidence type="ECO:0000256" key="1">
    <source>
        <dbReference type="SAM" id="SignalP"/>
    </source>
</evidence>